<evidence type="ECO:0000256" key="2">
    <source>
        <dbReference type="ARBA" id="ARBA00004249"/>
    </source>
</evidence>
<gene>
    <name evidence="31" type="ORF">RM530_10960</name>
</gene>
<keyword evidence="15" id="KW-0378">Hydrolase</keyword>
<keyword evidence="11" id="KW-0645">Protease</keyword>
<comment type="catalytic activity">
    <reaction evidence="24">
        <text>Preferential cleavage: (Ac)2-L-Lys-D-Ala-|-D-Ala. Also transpeptidation of peptidyl-alanyl moieties that are N-acyl substituents of D-alanine.</text>
        <dbReference type="EC" id="3.4.16.4"/>
    </reaction>
</comment>
<evidence type="ECO:0000313" key="31">
    <source>
        <dbReference type="EMBL" id="MDT0497877.1"/>
    </source>
</evidence>
<evidence type="ECO:0000259" key="28">
    <source>
        <dbReference type="Pfam" id="PF00905"/>
    </source>
</evidence>
<keyword evidence="18" id="KW-0573">Peptidoglycan synthesis</keyword>
<feature type="domain" description="Glycosyl transferase family 51" evidence="29">
    <location>
        <begin position="61"/>
        <end position="236"/>
    </location>
</feature>
<dbReference type="Pfam" id="PF00905">
    <property type="entry name" value="Transpeptidase"/>
    <property type="match status" value="1"/>
</dbReference>
<dbReference type="PANTHER" id="PTHR32282:SF27">
    <property type="entry name" value="PENICILLIN-BINDING PROTEIN 1A"/>
    <property type="match status" value="1"/>
</dbReference>
<dbReference type="Pfam" id="PF17092">
    <property type="entry name" value="PCB_OB"/>
    <property type="match status" value="1"/>
</dbReference>
<dbReference type="Gene3D" id="3.40.710.10">
    <property type="entry name" value="DD-peptidase/beta-lactamase superfamily"/>
    <property type="match status" value="2"/>
</dbReference>
<feature type="compositionally biased region" description="Acidic residues" evidence="27">
    <location>
        <begin position="863"/>
        <end position="872"/>
    </location>
</feature>
<comment type="similarity">
    <text evidence="4">In the C-terminal section; belongs to the transpeptidase family.</text>
</comment>
<evidence type="ECO:0000256" key="22">
    <source>
        <dbReference type="ARBA" id="ARBA00023268"/>
    </source>
</evidence>
<evidence type="ECO:0000256" key="7">
    <source>
        <dbReference type="ARBA" id="ARBA00018638"/>
    </source>
</evidence>
<dbReference type="InterPro" id="IPR023346">
    <property type="entry name" value="Lysozyme-like_dom_sf"/>
</dbReference>
<sequence>MNSGRIAFWTGLVLLILALLAGLSAVAAFHVGKAIYADELPSNEEIKSLPLQVPLRIFTEDGKLIGEFGAERRAPVAYADLPPQLMYAFIAAEDEYYFEHPGVDWRGLLRAGVNLVLTGHKTQGGSTITMQLARNYFLSNERTYTRKFKEILLALRMERELGKQLILETYLNKIYLGQRAYGVGAAAQIYFGKSVGELSLSQCAVLAGLPKAPSRDNPIDNPVRAEERRNYVLGRMLDIGRISRDEYQIAMAEPIHAEFRPRAVDIDAHYVAEMARADAVARFGDDTYTGGYSVITTVNSTRQLAAVSALRDTLLDYQERHGYAGPEGRLPQALAQQLATDPEGAREAVVEALTEQARVAELPAAAVVRYADQQLRAMLPNGEVVSVGEDGLEWAALSSKNTLTAGDVIRLHRDGESWRLSAVPEVQGALVSLDPHDGAVQALVGGYDFFTGKFNRATQARRQPGSGIKPFLYTAAMSAGFTPASVILDAPVVFDDPLLEDAWRPKNDSGKFYGPTRMREALVHSRNLVSIRLLQAIGINYARDFISRFGFDEARMPQDLTLALGTPTFTPMEMARGFSVFANGGFLIEPYWIREIRGPHDEELFKAEPMVACSECAQAQAAMAEAQTASETDDPQATTQAPGAMRPTEASMADDADDADDAKAPPLAPRVVDPRLIYLTDSMLQDVTRRGTGYRTRELGRNDIAGKTGTTNDATDAWFFGYQPSLVAAVWVGFDQPTPLGRGEYGGRAALPAWVQYMRVALDGTPEASRQRPPGLATVRINPENGKLAAAGDPDAIFEVVPSENIPEPDNAGSANPYDSDPYNPFGPGGGGGASGNGDDYGDAEPSPPTGRYDEAPMRSEPYDPDLMEPLDEEPRPMEDSLF</sequence>
<dbReference type="SUPFAM" id="SSF56601">
    <property type="entry name" value="beta-lactamase/transpeptidase-like"/>
    <property type="match status" value="1"/>
</dbReference>
<evidence type="ECO:0000256" key="17">
    <source>
        <dbReference type="ARBA" id="ARBA00022968"/>
    </source>
</evidence>
<comment type="similarity">
    <text evidence="5">In the N-terminal section; belongs to the glycosyltransferase 51 family.</text>
</comment>
<evidence type="ECO:0000256" key="12">
    <source>
        <dbReference type="ARBA" id="ARBA00022676"/>
    </source>
</evidence>
<evidence type="ECO:0000256" key="8">
    <source>
        <dbReference type="ARBA" id="ARBA00022475"/>
    </source>
</evidence>
<evidence type="ECO:0000256" key="11">
    <source>
        <dbReference type="ARBA" id="ARBA00022670"/>
    </source>
</evidence>
<evidence type="ECO:0000256" key="6">
    <source>
        <dbReference type="ARBA" id="ARBA00012448"/>
    </source>
</evidence>
<evidence type="ECO:0000256" key="18">
    <source>
        <dbReference type="ARBA" id="ARBA00022984"/>
    </source>
</evidence>
<evidence type="ECO:0000256" key="15">
    <source>
        <dbReference type="ARBA" id="ARBA00022801"/>
    </source>
</evidence>
<feature type="compositionally biased region" description="Basic and acidic residues" evidence="27">
    <location>
        <begin position="873"/>
        <end position="883"/>
    </location>
</feature>
<evidence type="ECO:0000256" key="5">
    <source>
        <dbReference type="ARBA" id="ARBA00007739"/>
    </source>
</evidence>
<feature type="region of interest" description="Disordered" evidence="27">
    <location>
        <begin position="624"/>
        <end position="667"/>
    </location>
</feature>
<evidence type="ECO:0000256" key="10">
    <source>
        <dbReference type="ARBA" id="ARBA00022645"/>
    </source>
</evidence>
<dbReference type="EC" id="3.4.16.4" evidence="6"/>
<evidence type="ECO:0000259" key="29">
    <source>
        <dbReference type="Pfam" id="PF00912"/>
    </source>
</evidence>
<feature type="domain" description="Penicillin-binding protein OB-like" evidence="30">
    <location>
        <begin position="325"/>
        <end position="426"/>
    </location>
</feature>
<evidence type="ECO:0000256" key="20">
    <source>
        <dbReference type="ARBA" id="ARBA00023136"/>
    </source>
</evidence>
<keyword evidence="22" id="KW-0511">Multifunctional enzyme</keyword>
<evidence type="ECO:0000256" key="21">
    <source>
        <dbReference type="ARBA" id="ARBA00023251"/>
    </source>
</evidence>
<evidence type="ECO:0000256" key="4">
    <source>
        <dbReference type="ARBA" id="ARBA00007090"/>
    </source>
</evidence>
<name>A0ABU2WLG3_9GAMM</name>
<dbReference type="Gene3D" id="1.10.3810.10">
    <property type="entry name" value="Biosynthetic peptidoglycan transglycosylase-like"/>
    <property type="match status" value="1"/>
</dbReference>
<accession>A0ABU2WLG3</accession>
<dbReference type="InterPro" id="IPR031376">
    <property type="entry name" value="PCB_OB"/>
</dbReference>
<keyword evidence="13" id="KW-0808">Transferase</keyword>
<keyword evidence="23" id="KW-0961">Cell wall biogenesis/degradation</keyword>
<dbReference type="InterPro" id="IPR012338">
    <property type="entry name" value="Beta-lactam/transpept-like"/>
</dbReference>
<keyword evidence="21" id="KW-0046">Antibiotic resistance</keyword>
<dbReference type="EC" id="2.4.99.28" evidence="25"/>
<evidence type="ECO:0000256" key="24">
    <source>
        <dbReference type="ARBA" id="ARBA00034000"/>
    </source>
</evidence>
<feature type="compositionally biased region" description="Basic and acidic residues" evidence="27">
    <location>
        <begin position="852"/>
        <end position="862"/>
    </location>
</feature>
<comment type="pathway">
    <text evidence="3">Cell wall biogenesis; peptidoglycan biosynthesis.</text>
</comment>
<comment type="subcellular location">
    <subcellularLocation>
        <location evidence="2">Cell inner membrane</location>
        <topology evidence="2">Single-pass type II membrane protein</topology>
    </subcellularLocation>
</comment>
<keyword evidence="17" id="KW-0735">Signal-anchor</keyword>
<evidence type="ECO:0000256" key="23">
    <source>
        <dbReference type="ARBA" id="ARBA00023316"/>
    </source>
</evidence>
<dbReference type="Pfam" id="PF00912">
    <property type="entry name" value="Transgly"/>
    <property type="match status" value="1"/>
</dbReference>
<evidence type="ECO:0000256" key="25">
    <source>
        <dbReference type="ARBA" id="ARBA00044770"/>
    </source>
</evidence>
<feature type="region of interest" description="Disordered" evidence="27">
    <location>
        <begin position="765"/>
        <end position="790"/>
    </location>
</feature>
<comment type="catalytic activity">
    <reaction evidence="26">
        <text>[GlcNAc-(1-&gt;4)-Mur2Ac(oyl-L-Ala-gamma-D-Glu-L-Lys-D-Ala-D-Ala)](n)-di-trans,octa-cis-undecaprenyl diphosphate + beta-D-GlcNAc-(1-&gt;4)-Mur2Ac(oyl-L-Ala-gamma-D-Glu-L-Lys-D-Ala-D-Ala)-di-trans,octa-cis-undecaprenyl diphosphate = [GlcNAc-(1-&gt;4)-Mur2Ac(oyl-L-Ala-gamma-D-Glu-L-Lys-D-Ala-D-Ala)](n+1)-di-trans,octa-cis-undecaprenyl diphosphate + di-trans,octa-cis-undecaprenyl diphosphate + H(+)</text>
        <dbReference type="Rhea" id="RHEA:23708"/>
        <dbReference type="Rhea" id="RHEA-COMP:9602"/>
        <dbReference type="Rhea" id="RHEA-COMP:9603"/>
        <dbReference type="ChEBI" id="CHEBI:15378"/>
        <dbReference type="ChEBI" id="CHEBI:58405"/>
        <dbReference type="ChEBI" id="CHEBI:60033"/>
        <dbReference type="ChEBI" id="CHEBI:78435"/>
        <dbReference type="EC" id="2.4.99.28"/>
    </reaction>
</comment>
<evidence type="ECO:0000256" key="14">
    <source>
        <dbReference type="ARBA" id="ARBA00022692"/>
    </source>
</evidence>
<feature type="compositionally biased region" description="Gly residues" evidence="27">
    <location>
        <begin position="827"/>
        <end position="836"/>
    </location>
</feature>
<protein>
    <recommendedName>
        <fullName evidence="7">Penicillin-binding protein 1A</fullName>
        <ecNumber evidence="25">2.4.99.28</ecNumber>
        <ecNumber evidence="6">3.4.16.4</ecNumber>
    </recommendedName>
</protein>
<comment type="caution">
    <text evidence="31">The sequence shown here is derived from an EMBL/GenBank/DDBJ whole genome shotgun (WGS) entry which is preliminary data.</text>
</comment>
<keyword evidence="16" id="KW-0133">Cell shape</keyword>
<evidence type="ECO:0000256" key="26">
    <source>
        <dbReference type="ARBA" id="ARBA00049902"/>
    </source>
</evidence>
<evidence type="ECO:0000256" key="19">
    <source>
        <dbReference type="ARBA" id="ARBA00022989"/>
    </source>
</evidence>
<evidence type="ECO:0000256" key="9">
    <source>
        <dbReference type="ARBA" id="ARBA00022519"/>
    </source>
</evidence>
<reference evidence="31 32" key="1">
    <citation type="submission" date="2023-09" db="EMBL/GenBank/DDBJ databases">
        <authorList>
            <person name="Rey-Velasco X."/>
        </authorList>
    </citation>
    <scope>NUCLEOTIDE SEQUENCE [LARGE SCALE GENOMIC DNA]</scope>
    <source>
        <strain evidence="31 32">W345</strain>
    </source>
</reference>
<dbReference type="InterPro" id="IPR036950">
    <property type="entry name" value="PBP_transglycosylase"/>
</dbReference>
<dbReference type="NCBIfam" id="TIGR02074">
    <property type="entry name" value="PBP_1a_fam"/>
    <property type="match status" value="1"/>
</dbReference>
<comment type="function">
    <text evidence="1">Cell wall formation. Synthesis of cross-linked peptidoglycan from the lipid intermediates. The enzyme has a penicillin-insensitive transglycosylase N-terminal domain (formation of linear glycan strands) and a penicillin-sensitive transpeptidase C-terminal domain (cross-linking of the peptide subunits).</text>
</comment>
<dbReference type="InterPro" id="IPR050396">
    <property type="entry name" value="Glycosyltr_51/Transpeptidase"/>
</dbReference>
<evidence type="ECO:0000256" key="13">
    <source>
        <dbReference type="ARBA" id="ARBA00022679"/>
    </source>
</evidence>
<dbReference type="InterPro" id="IPR001264">
    <property type="entry name" value="Glyco_trans_51"/>
</dbReference>
<dbReference type="RefSeq" id="WP_311365269.1">
    <property type="nucleotide sequence ID" value="NZ_JAVRIC010000014.1"/>
</dbReference>
<keyword evidence="32" id="KW-1185">Reference proteome</keyword>
<evidence type="ECO:0000313" key="32">
    <source>
        <dbReference type="Proteomes" id="UP001254608"/>
    </source>
</evidence>
<evidence type="ECO:0000256" key="16">
    <source>
        <dbReference type="ARBA" id="ARBA00022960"/>
    </source>
</evidence>
<evidence type="ECO:0000259" key="30">
    <source>
        <dbReference type="Pfam" id="PF17092"/>
    </source>
</evidence>
<keyword evidence="14" id="KW-0812">Transmembrane</keyword>
<evidence type="ECO:0000256" key="3">
    <source>
        <dbReference type="ARBA" id="ARBA00004752"/>
    </source>
</evidence>
<dbReference type="PANTHER" id="PTHR32282">
    <property type="entry name" value="BINDING PROTEIN TRANSPEPTIDASE, PUTATIVE-RELATED"/>
    <property type="match status" value="1"/>
</dbReference>
<keyword evidence="20" id="KW-0472">Membrane</keyword>
<evidence type="ECO:0000256" key="1">
    <source>
        <dbReference type="ARBA" id="ARBA00002624"/>
    </source>
</evidence>
<dbReference type="InterPro" id="IPR001460">
    <property type="entry name" value="PCN-bd_Tpept"/>
</dbReference>
<dbReference type="EMBL" id="JAVRIC010000014">
    <property type="protein sequence ID" value="MDT0497877.1"/>
    <property type="molecule type" value="Genomic_DNA"/>
</dbReference>
<dbReference type="Proteomes" id="UP001254608">
    <property type="component" value="Unassembled WGS sequence"/>
</dbReference>
<keyword evidence="8" id="KW-1003">Cell membrane</keyword>
<keyword evidence="12" id="KW-0328">Glycosyltransferase</keyword>
<organism evidence="31 32">
    <name type="scientific">Banduia mediterranea</name>
    <dbReference type="NCBI Taxonomy" id="3075609"/>
    <lineage>
        <taxon>Bacteria</taxon>
        <taxon>Pseudomonadati</taxon>
        <taxon>Pseudomonadota</taxon>
        <taxon>Gammaproteobacteria</taxon>
        <taxon>Nevskiales</taxon>
        <taxon>Algiphilaceae</taxon>
        <taxon>Banduia</taxon>
    </lineage>
</organism>
<proteinExistence type="inferred from homology"/>
<feature type="domain" description="Penicillin-binding protein transpeptidase" evidence="28">
    <location>
        <begin position="428"/>
        <end position="748"/>
    </location>
</feature>
<keyword evidence="10" id="KW-0121">Carboxypeptidase</keyword>
<keyword evidence="19" id="KW-1133">Transmembrane helix</keyword>
<evidence type="ECO:0000256" key="27">
    <source>
        <dbReference type="SAM" id="MobiDB-lite"/>
    </source>
</evidence>
<feature type="region of interest" description="Disordered" evidence="27">
    <location>
        <begin position="803"/>
        <end position="883"/>
    </location>
</feature>
<dbReference type="SUPFAM" id="SSF53955">
    <property type="entry name" value="Lysozyme-like"/>
    <property type="match status" value="1"/>
</dbReference>
<keyword evidence="9" id="KW-0997">Cell inner membrane</keyword>